<evidence type="ECO:0008006" key="14">
    <source>
        <dbReference type="Google" id="ProtNLM"/>
    </source>
</evidence>
<keyword evidence="1" id="KW-0436">Ligase</keyword>
<evidence type="ECO:0000256" key="6">
    <source>
        <dbReference type="ARBA" id="ARBA00022984"/>
    </source>
</evidence>
<dbReference type="Gene3D" id="3.90.190.20">
    <property type="entry name" value="Mur ligase, C-terminal domain"/>
    <property type="match status" value="1"/>
</dbReference>
<dbReference type="InterPro" id="IPR036615">
    <property type="entry name" value="Mur_ligase_C_dom_sf"/>
</dbReference>
<dbReference type="PANTHER" id="PTHR43445">
    <property type="entry name" value="UDP-N-ACETYLMURAMATE--L-ALANINE LIGASE-RELATED"/>
    <property type="match status" value="1"/>
</dbReference>
<keyword evidence="6" id="KW-0573">Peptidoglycan synthesis</keyword>
<dbReference type="GO" id="GO:0008360">
    <property type="term" value="P:regulation of cell shape"/>
    <property type="evidence" value="ECO:0007669"/>
    <property type="project" value="UniProtKB-KW"/>
</dbReference>
<sequence length="411" mass="44607">MNSKKIYMVGIGGVGMSALAQFYAAQGARVSGSDRASSPTTDMLSKKGIQVCLEQKTEQVPPDADLLVYSDAVPAENPERARGKELGIPEHSYFEALGKAVEGKRVVAVSGTHGKTTTTAMLGKILIDAGFDPTVIVGSIVTDFGSNFHAGKSDIVVVEACEYRRHFLTFCPEVLVITNIEWDHTDYFKSPEELAVAFNEARGQARIVIEKEQYGNESVPELLVPGEFNKENARAAKAAARAIAPDISEADMDKSLKLFKGSWRRFEYKGVLPGGALLYDDYAHHPTAIRKTIEAAKEKFPNKKIVVLFHPHLYSRTRDLFQDFAEALAGADEAYVLPVYAAREEYDGTVSNTALAEATNKRGGQATALGGLEEAAQKLKTFSSDTVVFTMGAGDIYKAGEAALRKAQDKP</sequence>
<proteinExistence type="predicted"/>
<reference evidence="12 13" key="1">
    <citation type="journal article" date="2016" name="Nat. Commun.">
        <title>Thousands of microbial genomes shed light on interconnected biogeochemical processes in an aquifer system.</title>
        <authorList>
            <person name="Anantharaman K."/>
            <person name="Brown C.T."/>
            <person name="Hug L.A."/>
            <person name="Sharon I."/>
            <person name="Castelle C.J."/>
            <person name="Probst A.J."/>
            <person name="Thomas B.C."/>
            <person name="Singh A."/>
            <person name="Wilkins M.J."/>
            <person name="Karaoz U."/>
            <person name="Brodie E.L."/>
            <person name="Williams K.H."/>
            <person name="Hubbard S.S."/>
            <person name="Banfield J.F."/>
        </authorList>
    </citation>
    <scope>NUCLEOTIDE SEQUENCE [LARGE SCALE GENOMIC DNA]</scope>
</reference>
<dbReference type="Gene3D" id="3.40.50.720">
    <property type="entry name" value="NAD(P)-binding Rossmann-like Domain"/>
    <property type="match status" value="1"/>
</dbReference>
<evidence type="ECO:0000313" key="12">
    <source>
        <dbReference type="EMBL" id="OGC80287.1"/>
    </source>
</evidence>
<evidence type="ECO:0000259" key="9">
    <source>
        <dbReference type="Pfam" id="PF01225"/>
    </source>
</evidence>
<keyword evidence="8" id="KW-0961">Cell wall biogenesis/degradation</keyword>
<name>A0A1F4XF23_9BACT</name>
<evidence type="ECO:0000256" key="5">
    <source>
        <dbReference type="ARBA" id="ARBA00022960"/>
    </source>
</evidence>
<keyword evidence="5" id="KW-0133">Cell shape</keyword>
<keyword evidence="4" id="KW-0067">ATP-binding</keyword>
<dbReference type="SUPFAM" id="SSF53244">
    <property type="entry name" value="MurD-like peptide ligases, peptide-binding domain"/>
    <property type="match status" value="1"/>
</dbReference>
<feature type="domain" description="Mur ligase N-terminal catalytic" evidence="9">
    <location>
        <begin position="5"/>
        <end position="104"/>
    </location>
</feature>
<feature type="domain" description="Mur ligase central" evidence="11">
    <location>
        <begin position="109"/>
        <end position="199"/>
    </location>
</feature>
<dbReference type="GO" id="GO:0009252">
    <property type="term" value="P:peptidoglycan biosynthetic process"/>
    <property type="evidence" value="ECO:0007669"/>
    <property type="project" value="UniProtKB-KW"/>
</dbReference>
<dbReference type="Proteomes" id="UP000176185">
    <property type="component" value="Unassembled WGS sequence"/>
</dbReference>
<dbReference type="Pfam" id="PF08245">
    <property type="entry name" value="Mur_ligase_M"/>
    <property type="match status" value="1"/>
</dbReference>
<dbReference type="CDD" id="cd01983">
    <property type="entry name" value="SIMIBI"/>
    <property type="match status" value="1"/>
</dbReference>
<dbReference type="InterPro" id="IPR000713">
    <property type="entry name" value="Mur_ligase_N"/>
</dbReference>
<dbReference type="InterPro" id="IPR050061">
    <property type="entry name" value="MurCDEF_pg_biosynth"/>
</dbReference>
<evidence type="ECO:0000256" key="8">
    <source>
        <dbReference type="ARBA" id="ARBA00023316"/>
    </source>
</evidence>
<evidence type="ECO:0000256" key="2">
    <source>
        <dbReference type="ARBA" id="ARBA00022618"/>
    </source>
</evidence>
<dbReference type="PANTHER" id="PTHR43445:SF3">
    <property type="entry name" value="UDP-N-ACETYLMURAMATE--L-ALANINE LIGASE"/>
    <property type="match status" value="1"/>
</dbReference>
<dbReference type="EMBL" id="MEWX01000026">
    <property type="protein sequence ID" value="OGC80287.1"/>
    <property type="molecule type" value="Genomic_DNA"/>
</dbReference>
<keyword evidence="2" id="KW-0132">Cell division</keyword>
<dbReference type="GO" id="GO:0071555">
    <property type="term" value="P:cell wall organization"/>
    <property type="evidence" value="ECO:0007669"/>
    <property type="project" value="UniProtKB-KW"/>
</dbReference>
<accession>A0A1F4XF23</accession>
<protein>
    <recommendedName>
        <fullName evidence="14">UDP-N-acetylmuramate--L-alanine ligase</fullName>
    </recommendedName>
</protein>
<keyword evidence="7" id="KW-0131">Cell cycle</keyword>
<dbReference type="InterPro" id="IPR013221">
    <property type="entry name" value="Mur_ligase_cen"/>
</dbReference>
<dbReference type="InterPro" id="IPR036565">
    <property type="entry name" value="Mur-like_cat_sf"/>
</dbReference>
<dbReference type="InterPro" id="IPR004101">
    <property type="entry name" value="Mur_ligase_C"/>
</dbReference>
<dbReference type="GO" id="GO:0051301">
    <property type="term" value="P:cell division"/>
    <property type="evidence" value="ECO:0007669"/>
    <property type="project" value="UniProtKB-KW"/>
</dbReference>
<comment type="caution">
    <text evidence="12">The sequence shown here is derived from an EMBL/GenBank/DDBJ whole genome shotgun (WGS) entry which is preliminary data.</text>
</comment>
<evidence type="ECO:0000313" key="13">
    <source>
        <dbReference type="Proteomes" id="UP000176185"/>
    </source>
</evidence>
<evidence type="ECO:0000259" key="11">
    <source>
        <dbReference type="Pfam" id="PF08245"/>
    </source>
</evidence>
<feature type="domain" description="Mur ligase C-terminal" evidence="10">
    <location>
        <begin position="264"/>
        <end position="394"/>
    </location>
</feature>
<keyword evidence="3" id="KW-0547">Nucleotide-binding</keyword>
<dbReference type="SUPFAM" id="SSF53623">
    <property type="entry name" value="MurD-like peptide ligases, catalytic domain"/>
    <property type="match status" value="1"/>
</dbReference>
<dbReference type="Gene3D" id="3.40.1190.10">
    <property type="entry name" value="Mur-like, catalytic domain"/>
    <property type="match status" value="1"/>
</dbReference>
<evidence type="ECO:0000259" key="10">
    <source>
        <dbReference type="Pfam" id="PF02875"/>
    </source>
</evidence>
<evidence type="ECO:0000256" key="7">
    <source>
        <dbReference type="ARBA" id="ARBA00023306"/>
    </source>
</evidence>
<evidence type="ECO:0000256" key="1">
    <source>
        <dbReference type="ARBA" id="ARBA00022598"/>
    </source>
</evidence>
<dbReference type="Pfam" id="PF01225">
    <property type="entry name" value="Mur_ligase"/>
    <property type="match status" value="1"/>
</dbReference>
<evidence type="ECO:0000256" key="3">
    <source>
        <dbReference type="ARBA" id="ARBA00022741"/>
    </source>
</evidence>
<dbReference type="AlphaFoldDB" id="A0A1F4XF23"/>
<dbReference type="GO" id="GO:0005524">
    <property type="term" value="F:ATP binding"/>
    <property type="evidence" value="ECO:0007669"/>
    <property type="project" value="UniProtKB-KW"/>
</dbReference>
<dbReference type="STRING" id="1797243.A2943_00215"/>
<dbReference type="Pfam" id="PF02875">
    <property type="entry name" value="Mur_ligase_C"/>
    <property type="match status" value="1"/>
</dbReference>
<gene>
    <name evidence="12" type="ORF">A2943_00215</name>
</gene>
<dbReference type="SUPFAM" id="SSF51984">
    <property type="entry name" value="MurCD N-terminal domain"/>
    <property type="match status" value="1"/>
</dbReference>
<evidence type="ECO:0000256" key="4">
    <source>
        <dbReference type="ARBA" id="ARBA00022840"/>
    </source>
</evidence>
<organism evidence="12 13">
    <name type="scientific">Candidatus Adlerbacteria bacterium RIFCSPLOWO2_01_FULL_51_16</name>
    <dbReference type="NCBI Taxonomy" id="1797243"/>
    <lineage>
        <taxon>Bacteria</taxon>
        <taxon>Candidatus Adleribacteriota</taxon>
    </lineage>
</organism>
<dbReference type="GO" id="GO:0016881">
    <property type="term" value="F:acid-amino acid ligase activity"/>
    <property type="evidence" value="ECO:0007669"/>
    <property type="project" value="InterPro"/>
</dbReference>